<dbReference type="EMBL" id="JAUDCG010000009">
    <property type="protein sequence ID" value="MDM8156609.1"/>
    <property type="molecule type" value="Genomic_DNA"/>
</dbReference>
<gene>
    <name evidence="1" type="ORF">QUV96_03025</name>
</gene>
<dbReference type="RefSeq" id="WP_289607076.1">
    <property type="nucleotide sequence ID" value="NZ_JAUDCG010000009.1"/>
</dbReference>
<reference evidence="1" key="1">
    <citation type="submission" date="2023-06" db="EMBL/GenBank/DDBJ databases">
        <title>Identification and characterization of horizontal gene transfer across gut microbiota members of farm animals based on homology search.</title>
        <authorList>
            <person name="Schwarzerova J."/>
            <person name="Nykrynova M."/>
            <person name="Jureckova K."/>
            <person name="Cejkova D."/>
            <person name="Rychlik I."/>
        </authorList>
    </citation>
    <scope>NUCLEOTIDE SEQUENCE</scope>
    <source>
        <strain evidence="1">ET39</strain>
    </source>
</reference>
<accession>A0ABT7UAH5</accession>
<dbReference type="Proteomes" id="UP001529340">
    <property type="component" value="Unassembled WGS sequence"/>
</dbReference>
<name>A0ABT7UAH5_9FIRM</name>
<evidence type="ECO:0000313" key="1">
    <source>
        <dbReference type="EMBL" id="MDM8156609.1"/>
    </source>
</evidence>
<protein>
    <submittedName>
        <fullName evidence="1">Uncharacterized protein</fullName>
    </submittedName>
</protein>
<keyword evidence="2" id="KW-1185">Reference proteome</keyword>
<organism evidence="1 2">
    <name type="scientific">Amedibacillus dolichus</name>
    <dbReference type="NCBI Taxonomy" id="31971"/>
    <lineage>
        <taxon>Bacteria</taxon>
        <taxon>Bacillati</taxon>
        <taxon>Bacillota</taxon>
        <taxon>Erysipelotrichia</taxon>
        <taxon>Erysipelotrichales</taxon>
        <taxon>Erysipelotrichaceae</taxon>
        <taxon>Amedibacillus</taxon>
    </lineage>
</organism>
<reference evidence="1" key="2">
    <citation type="submission" date="2023-06" db="EMBL/GenBank/DDBJ databases">
        <authorList>
            <person name="Zeman M."/>
            <person name="Kubasova T."/>
            <person name="Jahodarova E."/>
            <person name="Nykrynova M."/>
            <person name="Rychlik I."/>
        </authorList>
    </citation>
    <scope>NUCLEOTIDE SEQUENCE</scope>
    <source>
        <strain evidence="1">ET39</strain>
    </source>
</reference>
<comment type="caution">
    <text evidence="1">The sequence shown here is derived from an EMBL/GenBank/DDBJ whole genome shotgun (WGS) entry which is preliminary data.</text>
</comment>
<proteinExistence type="predicted"/>
<evidence type="ECO:0000313" key="2">
    <source>
        <dbReference type="Proteomes" id="UP001529340"/>
    </source>
</evidence>
<sequence>MEKTVFEERGGTYTMQGDHCLPDLLALPPEEKTSCRYMGTEI</sequence>